<dbReference type="Proteomes" id="UP000321306">
    <property type="component" value="Unassembled WGS sequence"/>
</dbReference>
<name>A0A511NAS0_DEIC1</name>
<accession>A0A511NAS0</accession>
<dbReference type="OrthoDB" id="56745at2"/>
<reference evidence="1 2" key="1">
    <citation type="submission" date="2019-07" db="EMBL/GenBank/DDBJ databases">
        <title>Whole genome shotgun sequence of Deinococcus cellulosilyticus NBRC 106333.</title>
        <authorList>
            <person name="Hosoyama A."/>
            <person name="Uohara A."/>
            <person name="Ohji S."/>
            <person name="Ichikawa N."/>
        </authorList>
    </citation>
    <scope>NUCLEOTIDE SEQUENCE [LARGE SCALE GENOMIC DNA]</scope>
    <source>
        <strain evidence="1 2">NBRC 106333</strain>
    </source>
</reference>
<dbReference type="AlphaFoldDB" id="A0A511NAS0"/>
<sequence>MAYALFALGVGYAENKDQDVNTVDPQYNPPNTFSMQDLRLEKATNGKLPVMHVISTEQKKKFFENYDDCQDTRLQIEKEKKEKGTPTTKLDLSKCPQYEWTVPFTTVEASEKVARQLRRDWQRFEERYWWRVHVQLNQLTEVPLRCWFNFPGSMTTHTPKAFVHNLQGFVPDYLKDKMDFTDFKREFWLDNSYYSLVPVVNNSDFCDGMPWDLIPMYLPGTCWDQSLVGYTRLCLQGGDGEGEPRPLLFDRGRAERRVQDAIKHAHSKYIPQYVADTTKTLSPGITDIKFQPLWWNSYLYGKGAVIAPVMNTEVDLKQFWDLPQYARDHLENGDANKPLTELYYSSSQSQALQILTLPGTKNVLESPPGSWKLEEFKRRLEPRMPSLYERFGYATFFQAWQTWDTLTLPQELKDRPARRIVFWATGTIEHTHWGTCYGWPIPIPFPCPVTDVYTVPIPIPIAPYFMPYTGPRTQHGWVSVPEGYPIPRVTGTPVFDYWGIFK</sequence>
<evidence type="ECO:0000313" key="1">
    <source>
        <dbReference type="EMBL" id="GEM49910.1"/>
    </source>
</evidence>
<protein>
    <submittedName>
        <fullName evidence="1">Uncharacterized protein</fullName>
    </submittedName>
</protein>
<dbReference type="EMBL" id="BJXB01000047">
    <property type="protein sequence ID" value="GEM49910.1"/>
    <property type="molecule type" value="Genomic_DNA"/>
</dbReference>
<proteinExistence type="predicted"/>
<gene>
    <name evidence="1" type="ORF">DC3_55450</name>
</gene>
<dbReference type="RefSeq" id="WP_146891401.1">
    <property type="nucleotide sequence ID" value="NZ_BJXB01000047.1"/>
</dbReference>
<comment type="caution">
    <text evidence="1">The sequence shown here is derived from an EMBL/GenBank/DDBJ whole genome shotgun (WGS) entry which is preliminary data.</text>
</comment>
<keyword evidence="2" id="KW-1185">Reference proteome</keyword>
<evidence type="ECO:0000313" key="2">
    <source>
        <dbReference type="Proteomes" id="UP000321306"/>
    </source>
</evidence>
<organism evidence="1 2">
    <name type="scientific">Deinococcus cellulosilyticus (strain DSM 18568 / NBRC 106333 / KACC 11606 / 5516J-15)</name>
    <dbReference type="NCBI Taxonomy" id="1223518"/>
    <lineage>
        <taxon>Bacteria</taxon>
        <taxon>Thermotogati</taxon>
        <taxon>Deinococcota</taxon>
        <taxon>Deinococci</taxon>
        <taxon>Deinococcales</taxon>
        <taxon>Deinococcaceae</taxon>
        <taxon>Deinococcus</taxon>
    </lineage>
</organism>